<name>A0ABQ9GDS6_9NEOP</name>
<organism evidence="2 3">
    <name type="scientific">Dryococelus australis</name>
    <dbReference type="NCBI Taxonomy" id="614101"/>
    <lineage>
        <taxon>Eukaryota</taxon>
        <taxon>Metazoa</taxon>
        <taxon>Ecdysozoa</taxon>
        <taxon>Arthropoda</taxon>
        <taxon>Hexapoda</taxon>
        <taxon>Insecta</taxon>
        <taxon>Pterygota</taxon>
        <taxon>Neoptera</taxon>
        <taxon>Polyneoptera</taxon>
        <taxon>Phasmatodea</taxon>
        <taxon>Verophasmatodea</taxon>
        <taxon>Anareolatae</taxon>
        <taxon>Phasmatidae</taxon>
        <taxon>Eurycanthinae</taxon>
        <taxon>Dryococelus</taxon>
    </lineage>
</organism>
<feature type="region of interest" description="Disordered" evidence="1">
    <location>
        <begin position="235"/>
        <end position="267"/>
    </location>
</feature>
<feature type="region of interest" description="Disordered" evidence="1">
    <location>
        <begin position="155"/>
        <end position="194"/>
    </location>
</feature>
<keyword evidence="3" id="KW-1185">Reference proteome</keyword>
<protein>
    <submittedName>
        <fullName evidence="2">Uncharacterized protein</fullName>
    </submittedName>
</protein>
<feature type="compositionally biased region" description="Pro residues" evidence="1">
    <location>
        <begin position="158"/>
        <end position="169"/>
    </location>
</feature>
<comment type="caution">
    <text evidence="2">The sequence shown here is derived from an EMBL/GenBank/DDBJ whole genome shotgun (WGS) entry which is preliminary data.</text>
</comment>
<feature type="compositionally biased region" description="Low complexity" evidence="1">
    <location>
        <begin position="170"/>
        <end position="186"/>
    </location>
</feature>
<dbReference type="Proteomes" id="UP001159363">
    <property type="component" value="Chromosome 12"/>
</dbReference>
<accession>A0ABQ9GDS6</accession>
<sequence>MASWAAGNSGSDGAQHYPPPSITPSTTALHPFVLLSSNVVARRAKSTSRKPYSHGGHLLRFPYAIMRGGPVGNRTRIVLVVDRSARLLAALPRRHKSIDVHAVDKDEWAWTMATRVLPCIARAASVTLCQTAGRHAPLGNYQAADSDMREQGVVLPAPLAPGRPPPPHPLTNQPHTHTTPTVTIPPRQANKQTPDATCARVEHRHALQVLSDKCCSRSSTVCVCNLHVAGLKTRAGWEESSEGAVGKTRALPNASQKQSNDTHKTPYDRVKRCRERKINTKASERVNSVRRRSVDRAVAERTLPRAERGWSPVPWIKDLRVGLSHRGMAPWAGVGGGAGDNVCLASQRAGPKSPFTSRVCRHTKGLDLQLAEENIHRRADCPWLAQPCLIEHAALQTCTMSTHCVLSGMRQKRDKKQSTADAAREVWEELEFFLEAIEMLAATVPQRGIIYLSARLCRGECYLGRGVGVEWVFTTSQLSARPCRSRRFSHSPLTPSLSGVCYFAAIISHLPQPQLL</sequence>
<feature type="compositionally biased region" description="Polar residues" evidence="1">
    <location>
        <begin position="1"/>
        <end position="12"/>
    </location>
</feature>
<gene>
    <name evidence="2" type="ORF">PR048_028630</name>
</gene>
<reference evidence="2 3" key="1">
    <citation type="submission" date="2023-02" db="EMBL/GenBank/DDBJ databases">
        <title>LHISI_Scaffold_Assembly.</title>
        <authorList>
            <person name="Stuart O.P."/>
            <person name="Cleave R."/>
            <person name="Magrath M.J.L."/>
            <person name="Mikheyev A.S."/>
        </authorList>
    </citation>
    <scope>NUCLEOTIDE SEQUENCE [LARGE SCALE GENOMIC DNA]</scope>
    <source>
        <strain evidence="2">Daus_M_001</strain>
        <tissue evidence="2">Leg muscle</tissue>
    </source>
</reference>
<proteinExistence type="predicted"/>
<feature type="region of interest" description="Disordered" evidence="1">
    <location>
        <begin position="1"/>
        <end position="22"/>
    </location>
</feature>
<dbReference type="EMBL" id="JARBHB010000013">
    <property type="protein sequence ID" value="KAJ8869637.1"/>
    <property type="molecule type" value="Genomic_DNA"/>
</dbReference>
<evidence type="ECO:0000313" key="2">
    <source>
        <dbReference type="EMBL" id="KAJ8869637.1"/>
    </source>
</evidence>
<evidence type="ECO:0000256" key="1">
    <source>
        <dbReference type="SAM" id="MobiDB-lite"/>
    </source>
</evidence>
<evidence type="ECO:0000313" key="3">
    <source>
        <dbReference type="Proteomes" id="UP001159363"/>
    </source>
</evidence>